<accession>A0A4U1BW57</accession>
<dbReference type="PANTHER" id="PTHR34698">
    <property type="entry name" value="5-OXOPROLINASE SUBUNIT B"/>
    <property type="match status" value="1"/>
</dbReference>
<evidence type="ECO:0000256" key="1">
    <source>
        <dbReference type="ARBA" id="ARBA00022741"/>
    </source>
</evidence>
<evidence type="ECO:0000313" key="6">
    <source>
        <dbReference type="Proteomes" id="UP000305675"/>
    </source>
</evidence>
<dbReference type="AlphaFoldDB" id="A0A4U1BW57"/>
<evidence type="ECO:0000256" key="2">
    <source>
        <dbReference type="ARBA" id="ARBA00022801"/>
    </source>
</evidence>
<dbReference type="InterPro" id="IPR003833">
    <property type="entry name" value="CT_C_D"/>
</dbReference>
<keyword evidence="2 5" id="KW-0378">Hydrolase</keyword>
<feature type="domain" description="Carboxyltransferase" evidence="4">
    <location>
        <begin position="5"/>
        <end position="197"/>
    </location>
</feature>
<dbReference type="GO" id="GO:0016787">
    <property type="term" value="F:hydrolase activity"/>
    <property type="evidence" value="ECO:0007669"/>
    <property type="project" value="UniProtKB-KW"/>
</dbReference>
<gene>
    <name evidence="5" type="ORF">FCL42_03860</name>
</gene>
<sequence>MRHAIAIHPISECRYHITLPQADWPRLQAVANKMREQQSCLDAIAMADGLWLSLAAPICGAALKSQIELALSAVHNAVANQTEKLHVIPVHYDGDDLDFIAAETGLTAQQIVSQHQGAVFTVDSLGFLPGFVYLTGLPDVLSLPRRANPRVKVEKGSVAIAQNRCCIYPTSSPGGWHIIGHSSVSLFDPHQSPPNRLNVGDTIRFEAYDD</sequence>
<dbReference type="InterPro" id="IPR029000">
    <property type="entry name" value="Cyclophilin-like_dom_sf"/>
</dbReference>
<dbReference type="Pfam" id="PF02682">
    <property type="entry name" value="CT_C_D"/>
    <property type="match status" value="1"/>
</dbReference>
<protein>
    <submittedName>
        <fullName evidence="5">Allophanate hydrolase subunit 1</fullName>
    </submittedName>
</protein>
<keyword evidence="3" id="KW-0067">ATP-binding</keyword>
<dbReference type="PANTHER" id="PTHR34698:SF2">
    <property type="entry name" value="5-OXOPROLINASE SUBUNIT B"/>
    <property type="match status" value="1"/>
</dbReference>
<dbReference type="Gene3D" id="2.40.100.10">
    <property type="entry name" value="Cyclophilin-like"/>
    <property type="match status" value="1"/>
</dbReference>
<dbReference type="RefSeq" id="WP_136862065.1">
    <property type="nucleotide sequence ID" value="NZ_SWCJ01000002.1"/>
</dbReference>
<dbReference type="EMBL" id="SWCJ01000002">
    <property type="protein sequence ID" value="TKB57419.1"/>
    <property type="molecule type" value="Genomic_DNA"/>
</dbReference>
<keyword evidence="1" id="KW-0547">Nucleotide-binding</keyword>
<dbReference type="GO" id="GO:0005524">
    <property type="term" value="F:ATP binding"/>
    <property type="evidence" value="ECO:0007669"/>
    <property type="project" value="UniProtKB-KW"/>
</dbReference>
<evidence type="ECO:0000313" key="5">
    <source>
        <dbReference type="EMBL" id="TKB57419.1"/>
    </source>
</evidence>
<name>A0A4U1BW57_9GAMM</name>
<evidence type="ECO:0000256" key="3">
    <source>
        <dbReference type="ARBA" id="ARBA00022840"/>
    </source>
</evidence>
<dbReference type="InterPro" id="IPR010016">
    <property type="entry name" value="PxpB"/>
</dbReference>
<proteinExistence type="predicted"/>
<dbReference type="SUPFAM" id="SSF50891">
    <property type="entry name" value="Cyclophilin-like"/>
    <property type="match status" value="1"/>
</dbReference>
<dbReference type="OrthoDB" id="9778567at2"/>
<dbReference type="SMART" id="SM00796">
    <property type="entry name" value="AHS1"/>
    <property type="match status" value="1"/>
</dbReference>
<reference evidence="5 6" key="1">
    <citation type="submission" date="2019-04" db="EMBL/GenBank/DDBJ databases">
        <authorList>
            <person name="Hwang J.C."/>
        </authorList>
    </citation>
    <scope>NUCLEOTIDE SEQUENCE [LARGE SCALE GENOMIC DNA]</scope>
    <source>
        <strain evidence="5 6">IMCC35002</strain>
    </source>
</reference>
<dbReference type="Proteomes" id="UP000305675">
    <property type="component" value="Unassembled WGS sequence"/>
</dbReference>
<comment type="caution">
    <text evidence="5">The sequence shown here is derived from an EMBL/GenBank/DDBJ whole genome shotgun (WGS) entry which is preliminary data.</text>
</comment>
<keyword evidence="6" id="KW-1185">Reference proteome</keyword>
<evidence type="ECO:0000259" key="4">
    <source>
        <dbReference type="SMART" id="SM00796"/>
    </source>
</evidence>
<organism evidence="5 6">
    <name type="scientific">Ferrimonas aestuarii</name>
    <dbReference type="NCBI Taxonomy" id="2569539"/>
    <lineage>
        <taxon>Bacteria</taxon>
        <taxon>Pseudomonadati</taxon>
        <taxon>Pseudomonadota</taxon>
        <taxon>Gammaproteobacteria</taxon>
        <taxon>Alteromonadales</taxon>
        <taxon>Ferrimonadaceae</taxon>
        <taxon>Ferrimonas</taxon>
    </lineage>
</organism>